<feature type="domain" description="4Fe-4S ferredoxin-type" evidence="8">
    <location>
        <begin position="382"/>
        <end position="414"/>
    </location>
</feature>
<feature type="domain" description="4Fe-4S ferredoxin-type" evidence="8">
    <location>
        <begin position="248"/>
        <end position="273"/>
    </location>
</feature>
<dbReference type="Pfam" id="PF13187">
    <property type="entry name" value="Fer4_9"/>
    <property type="match status" value="1"/>
</dbReference>
<feature type="domain" description="4Fe-4S ferredoxin-type" evidence="8">
    <location>
        <begin position="467"/>
        <end position="499"/>
    </location>
</feature>
<keyword evidence="6" id="KW-0411">Iron-sulfur</keyword>
<feature type="domain" description="4Fe-4S ferredoxin-type" evidence="8">
    <location>
        <begin position="346"/>
        <end position="377"/>
    </location>
</feature>
<feature type="domain" description="4Fe-4S ferredoxin-type" evidence="8">
    <location>
        <begin position="217"/>
        <end position="246"/>
    </location>
</feature>
<dbReference type="InterPro" id="IPR017900">
    <property type="entry name" value="4Fe4S_Fe_S_CS"/>
</dbReference>
<sequence length="505" mass="55527">MLRKIRVIAAGIFFLLTTLLFLDFTGVLHGWFGWLAEIQLIPAILAVNLSVIVGLVLLTLLFGRLYCSVICPLGIFQDGISHIAGNRKGKKNRFKYSSAKLWLRYIILGLFVLSMILGISVVVSLLDPYAAYGRIASNAFAPVYRWGNNLLAWFAERADSYSFYSTEVWIKGWITFGIAAVTLIIVAILAWRNGRIYCNTICPVGTILGVLSGFSMFKPVLDKGKCNGCGACSRNCKSSCIDIKAKNIDYSRCVTCFNCIERCRAGAMKYRYVKIKHKKETLDVIDNAADTGHNEKGFTRRNLLSLVGMMAISRTVRAQQLHVDGGLAEIEDKKKPERKIPLIPPGAVSAANMKNHCTACQLCVSACPNNILSPSNKLATFMQPEISYERGYCRPECTECSQVCPTGAITPITSAYKSAISIGLAVWIKDNCVINSDEVQCNNCERHCPTGAIALADRDPGYSDSLKIPVIDKELCIGCGACENLCPARPFSAIYVEGNVRHHSI</sequence>
<keyword evidence="2" id="KW-0004">4Fe-4S</keyword>
<evidence type="ECO:0000256" key="4">
    <source>
        <dbReference type="ARBA" id="ARBA00022982"/>
    </source>
</evidence>
<keyword evidence="1" id="KW-0813">Transport</keyword>
<gene>
    <name evidence="9" type="ORF">KL86DYS1_10263</name>
</gene>
<keyword evidence="5" id="KW-0408">Iron</keyword>
<keyword evidence="4" id="KW-0249">Electron transport</keyword>
<feature type="transmembrane region" description="Helical" evidence="7">
    <location>
        <begin position="101"/>
        <end position="126"/>
    </location>
</feature>
<dbReference type="Pfam" id="PF12801">
    <property type="entry name" value="Fer4_5"/>
    <property type="match status" value="2"/>
</dbReference>
<dbReference type="PROSITE" id="PS51379">
    <property type="entry name" value="4FE4S_FER_2"/>
    <property type="match status" value="6"/>
</dbReference>
<dbReference type="CDD" id="cd16373">
    <property type="entry name" value="DMSOR_beta_like"/>
    <property type="match status" value="1"/>
</dbReference>
<dbReference type="GO" id="GO:0046872">
    <property type="term" value="F:metal ion binding"/>
    <property type="evidence" value="ECO:0007669"/>
    <property type="project" value="UniProtKB-KW"/>
</dbReference>
<dbReference type="PANTHER" id="PTHR30176">
    <property type="entry name" value="FERREDOXIN-TYPE PROTEIN NAPH"/>
    <property type="match status" value="1"/>
</dbReference>
<proteinExistence type="predicted"/>
<dbReference type="Pfam" id="PF12838">
    <property type="entry name" value="Fer4_7"/>
    <property type="match status" value="1"/>
</dbReference>
<evidence type="ECO:0000313" key="9">
    <source>
        <dbReference type="EMBL" id="SBV91155.1"/>
    </source>
</evidence>
<dbReference type="Gene3D" id="3.30.70.20">
    <property type="match status" value="3"/>
</dbReference>
<name>A0A212IW59_9BACT</name>
<evidence type="ECO:0000256" key="2">
    <source>
        <dbReference type="ARBA" id="ARBA00022485"/>
    </source>
</evidence>
<reference evidence="9" key="1">
    <citation type="submission" date="2016-04" db="EMBL/GenBank/DDBJ databases">
        <authorList>
            <person name="Evans L.H."/>
            <person name="Alamgir A."/>
            <person name="Owens N."/>
            <person name="Weber N.D."/>
            <person name="Virtaneva K."/>
            <person name="Barbian K."/>
            <person name="Babar A."/>
            <person name="Rosenke K."/>
        </authorList>
    </citation>
    <scope>NUCLEOTIDE SEQUENCE</scope>
    <source>
        <strain evidence="9">86-1</strain>
    </source>
</reference>
<feature type="domain" description="4Fe-4S ferredoxin-type" evidence="8">
    <location>
        <begin position="430"/>
        <end position="458"/>
    </location>
</feature>
<feature type="transmembrane region" description="Helical" evidence="7">
    <location>
        <begin position="40"/>
        <end position="62"/>
    </location>
</feature>
<keyword evidence="7" id="KW-0812">Transmembrane</keyword>
<evidence type="ECO:0000256" key="5">
    <source>
        <dbReference type="ARBA" id="ARBA00023004"/>
    </source>
</evidence>
<dbReference type="SUPFAM" id="SSF54862">
    <property type="entry name" value="4Fe-4S ferredoxins"/>
    <property type="match status" value="2"/>
</dbReference>
<evidence type="ECO:0000256" key="1">
    <source>
        <dbReference type="ARBA" id="ARBA00022448"/>
    </source>
</evidence>
<evidence type="ECO:0000256" key="7">
    <source>
        <dbReference type="SAM" id="Phobius"/>
    </source>
</evidence>
<dbReference type="AlphaFoldDB" id="A0A212IW59"/>
<dbReference type="PANTHER" id="PTHR30176:SF3">
    <property type="entry name" value="FERREDOXIN-TYPE PROTEIN NAPH"/>
    <property type="match status" value="1"/>
</dbReference>
<feature type="transmembrane region" description="Helical" evidence="7">
    <location>
        <begin position="196"/>
        <end position="217"/>
    </location>
</feature>
<accession>A0A212IW59</accession>
<keyword evidence="7" id="KW-0472">Membrane</keyword>
<dbReference type="InterPro" id="IPR051684">
    <property type="entry name" value="Electron_Trans/Redox"/>
</dbReference>
<dbReference type="InterPro" id="IPR017896">
    <property type="entry name" value="4Fe4S_Fe-S-bd"/>
</dbReference>
<organism evidence="9">
    <name type="scientific">uncultured Dysgonomonas sp</name>
    <dbReference type="NCBI Taxonomy" id="206096"/>
    <lineage>
        <taxon>Bacteria</taxon>
        <taxon>Pseudomonadati</taxon>
        <taxon>Bacteroidota</taxon>
        <taxon>Bacteroidia</taxon>
        <taxon>Bacteroidales</taxon>
        <taxon>Dysgonomonadaceae</taxon>
        <taxon>Dysgonomonas</taxon>
        <taxon>environmental samples</taxon>
    </lineage>
</organism>
<dbReference type="PROSITE" id="PS00198">
    <property type="entry name" value="4FE4S_FER_1"/>
    <property type="match status" value="2"/>
</dbReference>
<keyword evidence="7" id="KW-1133">Transmembrane helix</keyword>
<feature type="transmembrane region" description="Helical" evidence="7">
    <location>
        <begin position="168"/>
        <end position="189"/>
    </location>
</feature>
<dbReference type="GO" id="GO:0005886">
    <property type="term" value="C:plasma membrane"/>
    <property type="evidence" value="ECO:0007669"/>
    <property type="project" value="TreeGrafter"/>
</dbReference>
<evidence type="ECO:0000256" key="6">
    <source>
        <dbReference type="ARBA" id="ARBA00023014"/>
    </source>
</evidence>
<dbReference type="RefSeq" id="WP_296938112.1">
    <property type="nucleotide sequence ID" value="NZ_LT599032.1"/>
</dbReference>
<dbReference type="GO" id="GO:0051539">
    <property type="term" value="F:4 iron, 4 sulfur cluster binding"/>
    <property type="evidence" value="ECO:0007669"/>
    <property type="project" value="UniProtKB-KW"/>
</dbReference>
<dbReference type="EMBL" id="FLUM01000001">
    <property type="protein sequence ID" value="SBV91155.1"/>
    <property type="molecule type" value="Genomic_DNA"/>
</dbReference>
<protein>
    <submittedName>
        <fullName evidence="9">Ferredoxin-type protein NapG</fullName>
    </submittedName>
</protein>
<evidence type="ECO:0000259" key="8">
    <source>
        <dbReference type="PROSITE" id="PS51379"/>
    </source>
</evidence>
<evidence type="ECO:0000256" key="3">
    <source>
        <dbReference type="ARBA" id="ARBA00022723"/>
    </source>
</evidence>
<keyword evidence="3" id="KW-0479">Metal-binding</keyword>